<evidence type="ECO:0008006" key="6">
    <source>
        <dbReference type="Google" id="ProtNLM"/>
    </source>
</evidence>
<dbReference type="Proteomes" id="UP000294844">
    <property type="component" value="Unassembled WGS sequence"/>
</dbReference>
<feature type="transmembrane region" description="Helical" evidence="1">
    <location>
        <begin position="129"/>
        <end position="155"/>
    </location>
</feature>
<evidence type="ECO:0000313" key="4">
    <source>
        <dbReference type="Proteomes" id="UP000294844"/>
    </source>
</evidence>
<organism evidence="2 5">
    <name type="scientific">Mycobacteroides salmoniphilum</name>
    <dbReference type="NCBI Taxonomy" id="404941"/>
    <lineage>
        <taxon>Bacteria</taxon>
        <taxon>Bacillati</taxon>
        <taxon>Actinomycetota</taxon>
        <taxon>Actinomycetes</taxon>
        <taxon>Mycobacteriales</taxon>
        <taxon>Mycobacteriaceae</taxon>
        <taxon>Mycobacteroides</taxon>
    </lineage>
</organism>
<proteinExistence type="predicted"/>
<dbReference type="Proteomes" id="UP000295685">
    <property type="component" value="Unassembled WGS sequence"/>
</dbReference>
<evidence type="ECO:0000256" key="1">
    <source>
        <dbReference type="SAM" id="Phobius"/>
    </source>
</evidence>
<feature type="transmembrane region" description="Helical" evidence="1">
    <location>
        <begin position="57"/>
        <end position="80"/>
    </location>
</feature>
<reference evidence="4 5" key="1">
    <citation type="journal article" date="2019" name="Sci. Rep.">
        <title>Extended insight into the Mycobacterium chelonae-abscessus complex through whole genome sequencing of Mycobacterium salmoniphilum outbreak and Mycobacterium salmoniphilum-like strains.</title>
        <authorList>
            <person name="Behra P.R.K."/>
            <person name="Das S."/>
            <person name="Pettersson B.M.F."/>
            <person name="Shirreff L."/>
            <person name="DuCote T."/>
            <person name="Jacobsson K.G."/>
            <person name="Ennis D.G."/>
            <person name="Kirsebom L.A."/>
        </authorList>
    </citation>
    <scope>NUCLEOTIDE SEQUENCE [LARGE SCALE GENOMIC DNA]</scope>
    <source>
        <strain evidence="3 4">CCUG 60883</strain>
        <strain evidence="2 5">CCUG 60885</strain>
    </source>
</reference>
<comment type="caution">
    <text evidence="2">The sequence shown here is derived from an EMBL/GenBank/DDBJ whole genome shotgun (WGS) entry which is preliminary data.</text>
</comment>
<dbReference type="RefSeq" id="WP_134147903.1">
    <property type="nucleotide sequence ID" value="NZ_PECK01000007.1"/>
</dbReference>
<dbReference type="OrthoDB" id="4764119at2"/>
<keyword evidence="4" id="KW-1185">Reference proteome</keyword>
<keyword evidence="1" id="KW-0812">Transmembrane</keyword>
<evidence type="ECO:0000313" key="2">
    <source>
        <dbReference type="EMBL" id="TDZ92999.1"/>
    </source>
</evidence>
<feature type="transmembrane region" description="Helical" evidence="1">
    <location>
        <begin position="92"/>
        <end position="117"/>
    </location>
</feature>
<feature type="transmembrane region" description="Helical" evidence="1">
    <location>
        <begin position="167"/>
        <end position="187"/>
    </location>
</feature>
<sequence length="237" mass="25361">MSRRLTGLLQKNSRLADAVGITGAAIAIVATLLALSVFPDASARNPVRDFYNHWSAWVLFGLVALTVFFFGQIWSLGWLTAAIRRVEGIGPYTWITFGAELMFMTVFNVEIGVWATAHLLADRIGDEALYVLHVAGFVIAAPVAFAGMAYFAAIIALQRATSMFPTYLVVIAAVAVVGNFGAVGGLFTVSGPLNAANGAIAIGGPMLVWSLWYGALPGWYVRHQAAREERAPVTNSP</sequence>
<gene>
    <name evidence="3" type="ORF">CCUG60883_00653</name>
    <name evidence="2" type="ORF">CCUG60885_03503</name>
</gene>
<keyword evidence="1" id="KW-0472">Membrane</keyword>
<dbReference type="EMBL" id="PECK01000007">
    <property type="protein sequence ID" value="TDZ92999.1"/>
    <property type="molecule type" value="Genomic_DNA"/>
</dbReference>
<name>A0A4R8SCI9_9MYCO</name>
<dbReference type="EMBL" id="PECM01000004">
    <property type="protein sequence ID" value="TEA07590.1"/>
    <property type="molecule type" value="Genomic_DNA"/>
</dbReference>
<accession>A0A4R8SCI9</accession>
<dbReference type="AlphaFoldDB" id="A0A4R8SCI9"/>
<evidence type="ECO:0000313" key="5">
    <source>
        <dbReference type="Proteomes" id="UP000295685"/>
    </source>
</evidence>
<feature type="transmembrane region" description="Helical" evidence="1">
    <location>
        <begin position="15"/>
        <end position="37"/>
    </location>
</feature>
<evidence type="ECO:0000313" key="3">
    <source>
        <dbReference type="EMBL" id="TEA07590.1"/>
    </source>
</evidence>
<feature type="transmembrane region" description="Helical" evidence="1">
    <location>
        <begin position="199"/>
        <end position="221"/>
    </location>
</feature>
<keyword evidence="1" id="KW-1133">Transmembrane helix</keyword>
<protein>
    <recommendedName>
        <fullName evidence="6">DUF4386 domain-containing protein</fullName>
    </recommendedName>
</protein>